<dbReference type="Proteomes" id="UP000195602">
    <property type="component" value="Unassembled WGS sequence"/>
</dbReference>
<dbReference type="AlphaFoldDB" id="A0AA91T3R8"/>
<feature type="compositionally biased region" description="Basic and acidic residues" evidence="1">
    <location>
        <begin position="227"/>
        <end position="262"/>
    </location>
</feature>
<protein>
    <submittedName>
        <fullName evidence="2">Uncharacterized protein</fullName>
    </submittedName>
</protein>
<evidence type="ECO:0000256" key="1">
    <source>
        <dbReference type="SAM" id="MobiDB-lite"/>
    </source>
</evidence>
<name>A0AA91T3R8_CLALS</name>
<evidence type="ECO:0000313" key="3">
    <source>
        <dbReference type="Proteomes" id="UP000195602"/>
    </source>
</evidence>
<feature type="region of interest" description="Disordered" evidence="1">
    <location>
        <begin position="217"/>
        <end position="349"/>
    </location>
</feature>
<feature type="compositionally biased region" description="Basic and acidic residues" evidence="1">
    <location>
        <begin position="315"/>
        <end position="334"/>
    </location>
</feature>
<reference evidence="2 3" key="1">
    <citation type="submission" date="2017-04" db="EMBL/GenBank/DDBJ databases">
        <title>Draft genome of the yeast Clavispora lusitaniae type strain CBS 6936.</title>
        <authorList>
            <person name="Durrens P."/>
            <person name="Klopp C."/>
            <person name="Biteau N."/>
            <person name="Fitton-Ouhabi V."/>
            <person name="Dementhon K."/>
            <person name="Accoceberry I."/>
            <person name="Sherman D.J."/>
            <person name="Noel T."/>
        </authorList>
    </citation>
    <scope>NUCLEOTIDE SEQUENCE [LARGE SCALE GENOMIC DNA]</scope>
    <source>
        <strain evidence="2 3">CBS 6936</strain>
    </source>
</reference>
<accession>A0AA91T3R8</accession>
<organism evidence="2 3">
    <name type="scientific">Clavispora lusitaniae</name>
    <name type="common">Candida lusitaniae</name>
    <dbReference type="NCBI Taxonomy" id="36911"/>
    <lineage>
        <taxon>Eukaryota</taxon>
        <taxon>Fungi</taxon>
        <taxon>Dikarya</taxon>
        <taxon>Ascomycota</taxon>
        <taxon>Saccharomycotina</taxon>
        <taxon>Pichiomycetes</taxon>
        <taxon>Metschnikowiaceae</taxon>
        <taxon>Clavispora</taxon>
    </lineage>
</organism>
<gene>
    <name evidence="2" type="ORF">A9F13_03g03421</name>
</gene>
<comment type="caution">
    <text evidence="2">The sequence shown here is derived from an EMBL/GenBank/DDBJ whole genome shotgun (WGS) entry which is preliminary data.</text>
</comment>
<sequence length="466" mass="52671">MEQFVDMLHKLWIGSHFLCLVCFLLCFQWPNFYTYCATCSVAAPTLAIFRQISNTLQIVEPSNSPKTPLSDLLDSENFVLLSSAFLHLVTPASPLKLFPSAVYSSLHLSWYILHDAVPVSPLRLSSLALLRSTENVLLAMATVADSLTFFCYVNDWLRGKSSLIAVATFGWTCLKQLGERPEAGALMHHSVDILVAVYPSRFLIPVQRSIYKLVPLRRQPGPNTTKEGGKTEYKDGREDPVQDKENVITTQDKKDVSDRNPHIGEPNKSVLQAQGKKNRCVESQQSDQILAESRKNSSDTEISSKTLGAPIAPEIEEKEKSGEGLRQRLCELPKKSASKKNYSSTKSMEAMPHHRIQVRVNNHKVEQKPKLQVTNSNLVKTRVERYLMQVDNDGINGVFVGKRMTDPVNEVFSRQVNIPRRYGEKIAPEESIKESYSELRDPGLEEEFLRWAKPSRKISKFCETFD</sequence>
<dbReference type="KEGG" id="clus:A9F13_03g03421"/>
<proteinExistence type="predicted"/>
<dbReference type="EMBL" id="LYUB02000003">
    <property type="protein sequence ID" value="OVF10190.1"/>
    <property type="molecule type" value="Genomic_DNA"/>
</dbReference>
<evidence type="ECO:0000313" key="2">
    <source>
        <dbReference type="EMBL" id="OVF10190.1"/>
    </source>
</evidence>